<dbReference type="OrthoDB" id="409625at2759"/>
<dbReference type="Gene3D" id="1.10.10.10">
    <property type="entry name" value="Winged helix-like DNA-binding domain superfamily/Winged helix DNA-binding domain"/>
    <property type="match status" value="1"/>
</dbReference>
<evidence type="ECO:0000256" key="2">
    <source>
        <dbReference type="PROSITE-ProRule" id="PRU00332"/>
    </source>
</evidence>
<evidence type="ECO:0000259" key="3">
    <source>
        <dbReference type="PROSITE" id="PS50961"/>
    </source>
</evidence>
<dbReference type="GeneID" id="24424443"/>
<dbReference type="Proteomes" id="UP000002899">
    <property type="component" value="Chromosome II"/>
</dbReference>
<dbReference type="RefSeq" id="XP_021338297.1">
    <property type="nucleotide sequence ID" value="XM_021481682.1"/>
</dbReference>
<feature type="domain" description="HTH La-type RNA-binding" evidence="3">
    <location>
        <begin position="51"/>
        <end position="149"/>
    </location>
</feature>
<dbReference type="AlphaFoldDB" id="A0A1R4AAS8"/>
<reference evidence="4 5" key="3">
    <citation type="journal article" date="2016" name="Sci. Rep.">
        <title>Genome-wide diversity and gene expression profiling of Babesia microti isolates identify polymorphic genes that mediate host-pathogen interactions.</title>
        <authorList>
            <person name="Silva J.C."/>
            <person name="Cornillot E."/>
            <person name="McCracken C."/>
            <person name="Usmani-Brown S."/>
            <person name="Dwivedi A."/>
            <person name="Ifeonu O.O."/>
            <person name="Crabtree J."/>
            <person name="Gotia H.T."/>
            <person name="Virji A.Z."/>
            <person name="Reynes C."/>
            <person name="Colinge J."/>
            <person name="Kumar V."/>
            <person name="Lawres L."/>
            <person name="Pazzi J.E."/>
            <person name="Pablo J.V."/>
            <person name="Hung C."/>
            <person name="Brancato J."/>
            <person name="Kumari P."/>
            <person name="Orvis J."/>
            <person name="Tretina K."/>
            <person name="Chibucos M."/>
            <person name="Ott S."/>
            <person name="Sadzewicz L."/>
            <person name="Sengamalay N."/>
            <person name="Shetty A.C."/>
            <person name="Su Q."/>
            <person name="Tallon L."/>
            <person name="Fraser C.M."/>
            <person name="Frutos R."/>
            <person name="Molina D.M."/>
            <person name="Krause P.J."/>
            <person name="Ben Mamoun C."/>
        </authorList>
    </citation>
    <scope>NUCLEOTIDE SEQUENCE [LARGE SCALE GENOMIC DNA]</scope>
    <source>
        <strain evidence="4 5">RI</strain>
    </source>
</reference>
<dbReference type="GO" id="GO:0003723">
    <property type="term" value="F:RNA binding"/>
    <property type="evidence" value="ECO:0007669"/>
    <property type="project" value="UniProtKB-UniRule"/>
</dbReference>
<evidence type="ECO:0000313" key="5">
    <source>
        <dbReference type="Proteomes" id="UP000002899"/>
    </source>
</evidence>
<accession>A0A1R4AAS8</accession>
<name>A0A1R4AAS8_BABMR</name>
<dbReference type="VEuPathDB" id="PiroplasmaDB:BMR1_02g03300"/>
<dbReference type="InterPro" id="IPR006630">
    <property type="entry name" value="La_HTH"/>
</dbReference>
<organism evidence="4 5">
    <name type="scientific">Babesia microti (strain RI)</name>
    <dbReference type="NCBI Taxonomy" id="1133968"/>
    <lineage>
        <taxon>Eukaryota</taxon>
        <taxon>Sar</taxon>
        <taxon>Alveolata</taxon>
        <taxon>Apicomplexa</taxon>
        <taxon>Aconoidasida</taxon>
        <taxon>Piroplasmida</taxon>
        <taxon>Babesiidae</taxon>
        <taxon>Babesia</taxon>
    </lineage>
</organism>
<dbReference type="EMBL" id="FO082872">
    <property type="protein sequence ID" value="SJK86101.1"/>
    <property type="molecule type" value="Genomic_DNA"/>
</dbReference>
<evidence type="ECO:0000313" key="4">
    <source>
        <dbReference type="EMBL" id="SJK86101.1"/>
    </source>
</evidence>
<reference evidence="4 5" key="1">
    <citation type="journal article" date="2012" name="Nucleic Acids Res.">
        <title>Sequencing of the smallest Apicomplexan genome from the human pathogen Babesia microti.</title>
        <authorList>
            <person name="Cornillot E."/>
            <person name="Hadj-Kaddour K."/>
            <person name="Dassouli A."/>
            <person name="Noel B."/>
            <person name="Ranwez V."/>
            <person name="Vacherie B."/>
            <person name="Augagneur Y."/>
            <person name="Bres V."/>
            <person name="Duclos A."/>
            <person name="Randazzo S."/>
            <person name="Carcy B."/>
            <person name="Debierre-Grockiego F."/>
            <person name="Delbecq S."/>
            <person name="Moubri-Menage K."/>
            <person name="Shams-Eldin H."/>
            <person name="Usmani-Brown S."/>
            <person name="Bringaud F."/>
            <person name="Wincker P."/>
            <person name="Vivares C.P."/>
            <person name="Schwarz R.T."/>
            <person name="Schetters T.P."/>
            <person name="Krause P.J."/>
            <person name="Gorenflot A."/>
            <person name="Berry V."/>
            <person name="Barbe V."/>
            <person name="Ben Mamoun C."/>
        </authorList>
    </citation>
    <scope>NUCLEOTIDE SEQUENCE [LARGE SCALE GENOMIC DNA]</scope>
    <source>
        <strain evidence="4 5">RI</strain>
    </source>
</reference>
<reference evidence="4 5" key="2">
    <citation type="journal article" date="2013" name="PLoS ONE">
        <title>Whole genome mapping and re-organization of the nuclear and mitochondrial genomes of Babesia microti isolates.</title>
        <authorList>
            <person name="Cornillot E."/>
            <person name="Dassouli A."/>
            <person name="Garg A."/>
            <person name="Pachikara N."/>
            <person name="Randazzo S."/>
            <person name="Depoix D."/>
            <person name="Carcy B."/>
            <person name="Delbecq S."/>
            <person name="Frutos R."/>
            <person name="Silva J.C."/>
            <person name="Sutton R."/>
            <person name="Krause P.J."/>
            <person name="Mamoun C.B."/>
        </authorList>
    </citation>
    <scope>NUCLEOTIDE SEQUENCE [LARGE SCALE GENOMIC DNA]</scope>
    <source>
        <strain evidence="4 5">RI</strain>
    </source>
</reference>
<sequence length="405" mass="46279">MGMKNRSKRNVVESNNDCKRPKLKNDLTIETLLAKKNLTADEFSVAVDLVCNDPSNRLKLIGKQLGYYFCNDNLARDVFYSNKFKEDSIKYDKQNVMELKYVQSAKRMLLLDASIEDIQKALEVCNNSELKLVQIGDVMCIQRLEPIPPLIRNLFNKNKWGKFGETLETIHAAGCLVKISDIPPSFDGWQSVKDELARLLSAKICYISPIIAERSCFAWIGHFNNDIQMIKNLNNVPFNISLIETMDLYGEMLKSMKPKALQTRAKEMQRIHHAAISRPFQLDNLTFRNFAHLKRLLKDLLDKTPRGTDIPSSSVAEQVLKSTLNYHPKVTEKLGNNEGWKIKCFKVDMSVKGDESTKCFFITLYRNNEVKFEDFSITKCLASLRNVIHNLPKATSTDVVDTLIA</sequence>
<dbReference type="KEGG" id="bmic:BMR1_02g03300"/>
<dbReference type="SUPFAM" id="SSF46785">
    <property type="entry name" value="Winged helix' DNA-binding domain"/>
    <property type="match status" value="1"/>
</dbReference>
<keyword evidence="5" id="KW-1185">Reference proteome</keyword>
<dbReference type="Gene3D" id="3.10.450.40">
    <property type="match status" value="1"/>
</dbReference>
<proteinExistence type="predicted"/>
<dbReference type="InterPro" id="IPR036388">
    <property type="entry name" value="WH-like_DNA-bd_sf"/>
</dbReference>
<dbReference type="PROSITE" id="PS50961">
    <property type="entry name" value="HTH_LA"/>
    <property type="match status" value="1"/>
</dbReference>
<dbReference type="Pfam" id="PF11523">
    <property type="entry name" value="DUF3223"/>
    <property type="match status" value="1"/>
</dbReference>
<keyword evidence="1 2" id="KW-0694">RNA-binding</keyword>
<protein>
    <recommendedName>
        <fullName evidence="3">HTH La-type RNA-binding domain-containing protein</fullName>
    </recommendedName>
</protein>
<dbReference type="InterPro" id="IPR036390">
    <property type="entry name" value="WH_DNA-bd_sf"/>
</dbReference>
<evidence type="ECO:0000256" key="1">
    <source>
        <dbReference type="ARBA" id="ARBA00022884"/>
    </source>
</evidence>